<keyword evidence="8" id="KW-1185">Reference proteome</keyword>
<comment type="cofactor">
    <cofactor evidence="1">
        <name>Zn(2+)</name>
        <dbReference type="ChEBI" id="CHEBI:29105"/>
    </cofactor>
</comment>
<reference evidence="7 8" key="1">
    <citation type="submission" date="2018-04" db="EMBL/GenBank/DDBJ databases">
        <title>Genomic Encyclopedia of Type Strains, Phase IV (KMG-IV): sequencing the most valuable type-strain genomes for metagenomic binning, comparative biology and taxonomic classification.</title>
        <authorList>
            <person name="Goeker M."/>
        </authorList>
    </citation>
    <scope>NUCLEOTIDE SEQUENCE [LARGE SCALE GENOMIC DNA]</scope>
    <source>
        <strain evidence="7 8">DSM 45771</strain>
    </source>
</reference>
<keyword evidence="2" id="KW-0479">Metal-binding</keyword>
<accession>A0A2U1FI70</accession>
<evidence type="ECO:0000256" key="1">
    <source>
        <dbReference type="ARBA" id="ARBA00001947"/>
    </source>
</evidence>
<feature type="domain" description="Metallo-beta-lactamase" evidence="6">
    <location>
        <begin position="35"/>
        <end position="226"/>
    </location>
</feature>
<sequence length="253" mass="27034">MRPSTRVDGTEPSGRTDAEEDEDVLVEAFAAGVFQTNCYVVAPGPGESCVVVDPGQDAEEGLREVIARHRLSPVAVLLTHGHLDHMWSVTPVGDGDDIPAWIHPEDRSMLADPLAGVGPMGAQLAAMYPGLEFREPRHVRTLDDGADLELAGLRLSVDHTPGHTRGSVVFRSATEDDRPFLLAGDTLFQGGIGRTDLPGGSMDEMMASLRDKILSLPDDTAVLPGHGPMTTVGQERDTNPFVQGLSHAPGRHL</sequence>
<dbReference type="CDD" id="cd06262">
    <property type="entry name" value="metallo-hydrolase-like_MBL-fold"/>
    <property type="match status" value="1"/>
</dbReference>
<dbReference type="Gene3D" id="3.60.15.10">
    <property type="entry name" value="Ribonuclease Z/Hydroxyacylglutathione hydrolase-like"/>
    <property type="match status" value="1"/>
</dbReference>
<feature type="region of interest" description="Disordered" evidence="5">
    <location>
        <begin position="1"/>
        <end position="21"/>
    </location>
</feature>
<evidence type="ECO:0000256" key="3">
    <source>
        <dbReference type="ARBA" id="ARBA00022801"/>
    </source>
</evidence>
<dbReference type="GO" id="GO:0016787">
    <property type="term" value="F:hydrolase activity"/>
    <property type="evidence" value="ECO:0007669"/>
    <property type="project" value="UniProtKB-KW"/>
</dbReference>
<dbReference type="InterPro" id="IPR036866">
    <property type="entry name" value="RibonucZ/Hydroxyglut_hydro"/>
</dbReference>
<keyword evidence="4" id="KW-0862">Zinc</keyword>
<gene>
    <name evidence="7" type="ORF">C8D89_103212</name>
</gene>
<dbReference type="Proteomes" id="UP000245639">
    <property type="component" value="Unassembled WGS sequence"/>
</dbReference>
<comment type="caution">
    <text evidence="7">The sequence shown here is derived from an EMBL/GenBank/DDBJ whole genome shotgun (WGS) entry which is preliminary data.</text>
</comment>
<dbReference type="InterPro" id="IPR051453">
    <property type="entry name" value="MBL_Glyoxalase_II"/>
</dbReference>
<feature type="region of interest" description="Disordered" evidence="5">
    <location>
        <begin position="233"/>
        <end position="253"/>
    </location>
</feature>
<evidence type="ECO:0000313" key="7">
    <source>
        <dbReference type="EMBL" id="PVZ11882.1"/>
    </source>
</evidence>
<proteinExistence type="predicted"/>
<protein>
    <submittedName>
        <fullName evidence="7">Glyoxylase-like metal-dependent hydrolase (Beta-lactamase superfamily II)</fullName>
    </submittedName>
</protein>
<dbReference type="SUPFAM" id="SSF56281">
    <property type="entry name" value="Metallo-hydrolase/oxidoreductase"/>
    <property type="match status" value="1"/>
</dbReference>
<organism evidence="7 8">
    <name type="scientific">Actinomycetospora cinnamomea</name>
    <dbReference type="NCBI Taxonomy" id="663609"/>
    <lineage>
        <taxon>Bacteria</taxon>
        <taxon>Bacillati</taxon>
        <taxon>Actinomycetota</taxon>
        <taxon>Actinomycetes</taxon>
        <taxon>Pseudonocardiales</taxon>
        <taxon>Pseudonocardiaceae</taxon>
        <taxon>Actinomycetospora</taxon>
    </lineage>
</organism>
<name>A0A2U1FI70_9PSEU</name>
<evidence type="ECO:0000313" key="8">
    <source>
        <dbReference type="Proteomes" id="UP000245639"/>
    </source>
</evidence>
<evidence type="ECO:0000259" key="6">
    <source>
        <dbReference type="SMART" id="SM00849"/>
    </source>
</evidence>
<evidence type="ECO:0000256" key="4">
    <source>
        <dbReference type="ARBA" id="ARBA00022833"/>
    </source>
</evidence>
<evidence type="ECO:0000256" key="5">
    <source>
        <dbReference type="SAM" id="MobiDB-lite"/>
    </source>
</evidence>
<evidence type="ECO:0000256" key="2">
    <source>
        <dbReference type="ARBA" id="ARBA00022723"/>
    </source>
</evidence>
<dbReference type="GO" id="GO:0046872">
    <property type="term" value="F:metal ion binding"/>
    <property type="evidence" value="ECO:0007669"/>
    <property type="project" value="UniProtKB-KW"/>
</dbReference>
<dbReference type="AlphaFoldDB" id="A0A2U1FI70"/>
<keyword evidence="3 7" id="KW-0378">Hydrolase</keyword>
<dbReference type="Pfam" id="PF00753">
    <property type="entry name" value="Lactamase_B"/>
    <property type="match status" value="1"/>
</dbReference>
<dbReference type="InterPro" id="IPR001279">
    <property type="entry name" value="Metallo-B-lactamas"/>
</dbReference>
<dbReference type="PANTHER" id="PTHR46233">
    <property type="entry name" value="HYDROXYACYLGLUTATHIONE HYDROLASE GLOC"/>
    <property type="match status" value="1"/>
</dbReference>
<dbReference type="EMBL" id="QEKW01000003">
    <property type="protein sequence ID" value="PVZ11882.1"/>
    <property type="molecule type" value="Genomic_DNA"/>
</dbReference>
<dbReference type="PANTHER" id="PTHR46233:SF3">
    <property type="entry name" value="HYDROXYACYLGLUTATHIONE HYDROLASE GLOC"/>
    <property type="match status" value="1"/>
</dbReference>
<dbReference type="SMART" id="SM00849">
    <property type="entry name" value="Lactamase_B"/>
    <property type="match status" value="1"/>
</dbReference>